<evidence type="ECO:0000256" key="2">
    <source>
        <dbReference type="ARBA" id="ARBA00022729"/>
    </source>
</evidence>
<dbReference type="PANTHER" id="PTHR24369:SF210">
    <property type="entry name" value="CHAOPTIN-RELATED"/>
    <property type="match status" value="1"/>
</dbReference>
<name>A0A9N9WY34_9DIPT</name>
<organism evidence="6 7">
    <name type="scientific">Chironomus riparius</name>
    <dbReference type="NCBI Taxonomy" id="315576"/>
    <lineage>
        <taxon>Eukaryota</taxon>
        <taxon>Metazoa</taxon>
        <taxon>Ecdysozoa</taxon>
        <taxon>Arthropoda</taxon>
        <taxon>Hexapoda</taxon>
        <taxon>Insecta</taxon>
        <taxon>Pterygota</taxon>
        <taxon>Neoptera</taxon>
        <taxon>Endopterygota</taxon>
        <taxon>Diptera</taxon>
        <taxon>Nematocera</taxon>
        <taxon>Chironomoidea</taxon>
        <taxon>Chironomidae</taxon>
        <taxon>Chironominae</taxon>
        <taxon>Chironomus</taxon>
    </lineage>
</organism>
<dbReference type="EMBL" id="OU895880">
    <property type="protein sequence ID" value="CAG9810206.1"/>
    <property type="molecule type" value="Genomic_DNA"/>
</dbReference>
<feature type="chain" id="PRO_5040423786" evidence="5">
    <location>
        <begin position="22"/>
        <end position="385"/>
    </location>
</feature>
<keyword evidence="4" id="KW-0812">Transmembrane</keyword>
<reference evidence="6" key="2">
    <citation type="submission" date="2022-10" db="EMBL/GenBank/DDBJ databases">
        <authorList>
            <consortium name="ENA_rothamsted_submissions"/>
            <consortium name="culmorum"/>
            <person name="King R."/>
        </authorList>
    </citation>
    <scope>NUCLEOTIDE SEQUENCE</scope>
</reference>
<proteinExistence type="predicted"/>
<evidence type="ECO:0000256" key="4">
    <source>
        <dbReference type="SAM" id="Phobius"/>
    </source>
</evidence>
<gene>
    <name evidence="6" type="ORF">CHIRRI_LOCUS13023</name>
</gene>
<dbReference type="Gene3D" id="3.80.10.10">
    <property type="entry name" value="Ribonuclease Inhibitor"/>
    <property type="match status" value="1"/>
</dbReference>
<dbReference type="GO" id="GO:0005886">
    <property type="term" value="C:plasma membrane"/>
    <property type="evidence" value="ECO:0007669"/>
    <property type="project" value="TreeGrafter"/>
</dbReference>
<evidence type="ECO:0000313" key="6">
    <source>
        <dbReference type="EMBL" id="CAG9810206.1"/>
    </source>
</evidence>
<dbReference type="Pfam" id="PF13855">
    <property type="entry name" value="LRR_8"/>
    <property type="match status" value="1"/>
</dbReference>
<accession>A0A9N9WY34</accession>
<keyword evidence="7" id="KW-1185">Reference proteome</keyword>
<dbReference type="InterPro" id="IPR001611">
    <property type="entry name" value="Leu-rich_rpt"/>
</dbReference>
<evidence type="ECO:0000313" key="7">
    <source>
        <dbReference type="Proteomes" id="UP001153620"/>
    </source>
</evidence>
<dbReference type="InterPro" id="IPR032675">
    <property type="entry name" value="LRR_dom_sf"/>
</dbReference>
<keyword evidence="2 5" id="KW-0732">Signal</keyword>
<dbReference type="PANTHER" id="PTHR24369">
    <property type="entry name" value="ANTIGEN BSP, PUTATIVE-RELATED"/>
    <property type="match status" value="1"/>
</dbReference>
<keyword evidence="4" id="KW-1133">Transmembrane helix</keyword>
<keyword evidence="4" id="KW-0472">Membrane</keyword>
<feature type="signal peptide" evidence="5">
    <location>
        <begin position="1"/>
        <end position="21"/>
    </location>
</feature>
<dbReference type="PROSITE" id="PS51450">
    <property type="entry name" value="LRR"/>
    <property type="match status" value="1"/>
</dbReference>
<keyword evidence="1" id="KW-0433">Leucine-rich repeat</keyword>
<evidence type="ECO:0000256" key="1">
    <source>
        <dbReference type="ARBA" id="ARBA00022614"/>
    </source>
</evidence>
<keyword evidence="3" id="KW-0677">Repeat</keyword>
<dbReference type="Proteomes" id="UP001153620">
    <property type="component" value="Chromosome 4"/>
</dbReference>
<protein>
    <submittedName>
        <fullName evidence="6">Uncharacterized protein</fullName>
    </submittedName>
</protein>
<dbReference type="SUPFAM" id="SSF52058">
    <property type="entry name" value="L domain-like"/>
    <property type="match status" value="1"/>
</dbReference>
<feature type="transmembrane region" description="Helical" evidence="4">
    <location>
        <begin position="266"/>
        <end position="287"/>
    </location>
</feature>
<dbReference type="AlphaFoldDB" id="A0A9N9WY34"/>
<dbReference type="InterPro" id="IPR050541">
    <property type="entry name" value="LRR_TM_domain-containing"/>
</dbReference>
<sequence>MEVQFQLLFLIIAAIIGSIRASTDVVYSQSISTCNITSIAVPIAKSVTACDTKITCPICNEDAEFRLIDSDQKPKISTINGLRVKNGKIYYLPQFPQLAKNLKFLSITSSELSKVTQQNLEHLVELVTLELSGNKIQSLEKDTFKFNKKIKAIRVSSNLITFVEPKIFNNLVDFQLLDFRSIRCYTGLIIRDKSGRMSRELDILTSNCNKRIVVAPKQVENCTKDNRAEILDYFDEALLSTASTMSNVTHQCTHSSTFHDSTKIELFLVIQTSIIAVLFITIFVIALKAKSSNQNRRMTGTQGALWFDRSADSNASANNDTYDEMPMKPKASNYEEISPEAMHNCSEYNVIRMKKTEEEDLYIDISEQADRKSEDFSLYAIPKKN</sequence>
<evidence type="ECO:0000256" key="3">
    <source>
        <dbReference type="ARBA" id="ARBA00022737"/>
    </source>
</evidence>
<reference evidence="6" key="1">
    <citation type="submission" date="2022-01" db="EMBL/GenBank/DDBJ databases">
        <authorList>
            <person name="King R."/>
        </authorList>
    </citation>
    <scope>NUCLEOTIDE SEQUENCE</scope>
</reference>
<evidence type="ECO:0000256" key="5">
    <source>
        <dbReference type="SAM" id="SignalP"/>
    </source>
</evidence>